<evidence type="ECO:0000313" key="2">
    <source>
        <dbReference type="Proteomes" id="UP000789366"/>
    </source>
</evidence>
<accession>A0ACA9Q588</accession>
<dbReference type="EMBL" id="CAJVPW010036638">
    <property type="protein sequence ID" value="CAG8738189.1"/>
    <property type="molecule type" value="Genomic_DNA"/>
</dbReference>
<protein>
    <submittedName>
        <fullName evidence="1">16954_t:CDS:1</fullName>
    </submittedName>
</protein>
<feature type="non-terminal residue" evidence="1">
    <location>
        <position position="1"/>
    </location>
</feature>
<evidence type="ECO:0000313" key="1">
    <source>
        <dbReference type="EMBL" id="CAG8738189.1"/>
    </source>
</evidence>
<sequence length="108" mass="12803">GFLELSSYYCKFIKNFATIAKPLHCLLQKNTPYHWTIQQQLAFDTFKQHLISTPILHYSDFDRKFFLHTDTSEVGLNAILAQVRNDRKEYLVTYEVFLDLRKTILQLS</sequence>
<keyword evidence="2" id="KW-1185">Reference proteome</keyword>
<reference evidence="1" key="1">
    <citation type="submission" date="2021-06" db="EMBL/GenBank/DDBJ databases">
        <authorList>
            <person name="Kallberg Y."/>
            <person name="Tangrot J."/>
            <person name="Rosling A."/>
        </authorList>
    </citation>
    <scope>NUCLEOTIDE SEQUENCE</scope>
    <source>
        <strain evidence="1">28 12/20/2015</strain>
    </source>
</reference>
<proteinExistence type="predicted"/>
<organism evidence="1 2">
    <name type="scientific">Cetraspora pellucida</name>
    <dbReference type="NCBI Taxonomy" id="1433469"/>
    <lineage>
        <taxon>Eukaryota</taxon>
        <taxon>Fungi</taxon>
        <taxon>Fungi incertae sedis</taxon>
        <taxon>Mucoromycota</taxon>
        <taxon>Glomeromycotina</taxon>
        <taxon>Glomeromycetes</taxon>
        <taxon>Diversisporales</taxon>
        <taxon>Gigasporaceae</taxon>
        <taxon>Cetraspora</taxon>
    </lineage>
</organism>
<dbReference type="Proteomes" id="UP000789366">
    <property type="component" value="Unassembled WGS sequence"/>
</dbReference>
<gene>
    <name evidence="1" type="ORF">SPELUC_LOCUS13600</name>
</gene>
<comment type="caution">
    <text evidence="1">The sequence shown here is derived from an EMBL/GenBank/DDBJ whole genome shotgun (WGS) entry which is preliminary data.</text>
</comment>
<name>A0ACA9Q588_9GLOM</name>